<dbReference type="InterPro" id="IPR019587">
    <property type="entry name" value="Polyketide_cyclase/dehydratase"/>
</dbReference>
<dbReference type="Pfam" id="PF10604">
    <property type="entry name" value="Polyketide_cyc2"/>
    <property type="match status" value="1"/>
</dbReference>
<accession>A0ABP7J2J1</accession>
<reference evidence="2" key="1">
    <citation type="journal article" date="2019" name="Int. J. Syst. Evol. Microbiol.">
        <title>The Global Catalogue of Microorganisms (GCM) 10K type strain sequencing project: providing services to taxonomists for standard genome sequencing and annotation.</title>
        <authorList>
            <consortium name="The Broad Institute Genomics Platform"/>
            <consortium name="The Broad Institute Genome Sequencing Center for Infectious Disease"/>
            <person name="Wu L."/>
            <person name="Ma J."/>
        </authorList>
    </citation>
    <scope>NUCLEOTIDE SEQUENCE [LARGE SCALE GENOMIC DNA]</scope>
    <source>
        <strain evidence="2">JCM 16953</strain>
    </source>
</reference>
<evidence type="ECO:0008006" key="3">
    <source>
        <dbReference type="Google" id="ProtNLM"/>
    </source>
</evidence>
<dbReference type="Proteomes" id="UP001501821">
    <property type="component" value="Unassembled WGS sequence"/>
</dbReference>
<dbReference type="Gene3D" id="3.30.530.20">
    <property type="match status" value="1"/>
</dbReference>
<dbReference type="CDD" id="cd07812">
    <property type="entry name" value="SRPBCC"/>
    <property type="match status" value="1"/>
</dbReference>
<proteinExistence type="predicted"/>
<name>A0ABP7J2J1_9ACTN</name>
<dbReference type="SUPFAM" id="SSF55961">
    <property type="entry name" value="Bet v1-like"/>
    <property type="match status" value="1"/>
</dbReference>
<organism evidence="1 2">
    <name type="scientific">Nocardioides panacisoli</name>
    <dbReference type="NCBI Taxonomy" id="627624"/>
    <lineage>
        <taxon>Bacteria</taxon>
        <taxon>Bacillati</taxon>
        <taxon>Actinomycetota</taxon>
        <taxon>Actinomycetes</taxon>
        <taxon>Propionibacteriales</taxon>
        <taxon>Nocardioidaceae</taxon>
        <taxon>Nocardioides</taxon>
    </lineage>
</organism>
<dbReference type="RefSeq" id="WP_344778440.1">
    <property type="nucleotide sequence ID" value="NZ_BAABAH010000018.1"/>
</dbReference>
<protein>
    <recommendedName>
        <fullName evidence="3">SRPBCC family protein</fullName>
    </recommendedName>
</protein>
<dbReference type="InterPro" id="IPR023393">
    <property type="entry name" value="START-like_dom_sf"/>
</dbReference>
<dbReference type="EMBL" id="BAABAH010000018">
    <property type="protein sequence ID" value="GAA3833243.1"/>
    <property type="molecule type" value="Genomic_DNA"/>
</dbReference>
<keyword evidence="2" id="KW-1185">Reference proteome</keyword>
<sequence>MPTYDAAPLQAEIEISAPPEEVWALVSDLPRMAAWSPQVVRTFVRGGRPVALGTKTVNINRSGPFFWPTNSKVIEFEPARRLTFRIKDNWMHWSYQLDATPDGGTRVVHRREAPDGLAPISARFQRLAMGGPEKFDAQVRAGMDTTLERIKAEVES</sequence>
<gene>
    <name evidence="1" type="ORF">GCM10022242_37880</name>
</gene>
<evidence type="ECO:0000313" key="2">
    <source>
        <dbReference type="Proteomes" id="UP001501821"/>
    </source>
</evidence>
<evidence type="ECO:0000313" key="1">
    <source>
        <dbReference type="EMBL" id="GAA3833243.1"/>
    </source>
</evidence>
<comment type="caution">
    <text evidence="1">The sequence shown here is derived from an EMBL/GenBank/DDBJ whole genome shotgun (WGS) entry which is preliminary data.</text>
</comment>